<evidence type="ECO:0000256" key="4">
    <source>
        <dbReference type="ARBA" id="ARBA00022679"/>
    </source>
</evidence>
<dbReference type="AlphaFoldDB" id="A0A1I3YPC6"/>
<dbReference type="PANTHER" id="PTHR48090:SF8">
    <property type="entry name" value="GLYCOSYLTRANSFERASE CSBB-RELATED"/>
    <property type="match status" value="1"/>
</dbReference>
<gene>
    <name evidence="11" type="ORF">SAMN04487936_111110</name>
</gene>
<proteinExistence type="inferred from homology"/>
<evidence type="ECO:0000256" key="2">
    <source>
        <dbReference type="ARBA" id="ARBA00022475"/>
    </source>
</evidence>
<dbReference type="InterPro" id="IPR001173">
    <property type="entry name" value="Glyco_trans_2-like"/>
</dbReference>
<comment type="subcellular location">
    <subcellularLocation>
        <location evidence="1">Cell membrane</location>
        <topology evidence="1">Multi-pass membrane protein</topology>
    </subcellularLocation>
</comment>
<evidence type="ECO:0000256" key="6">
    <source>
        <dbReference type="ARBA" id="ARBA00022989"/>
    </source>
</evidence>
<organism evidence="11 12">
    <name type="scientific">Halobacillus dabanensis</name>
    <dbReference type="NCBI Taxonomy" id="240302"/>
    <lineage>
        <taxon>Bacteria</taxon>
        <taxon>Bacillati</taxon>
        <taxon>Bacillota</taxon>
        <taxon>Bacilli</taxon>
        <taxon>Bacillales</taxon>
        <taxon>Bacillaceae</taxon>
        <taxon>Halobacillus</taxon>
    </lineage>
</organism>
<evidence type="ECO:0000256" key="3">
    <source>
        <dbReference type="ARBA" id="ARBA00022676"/>
    </source>
</evidence>
<dbReference type="PANTHER" id="PTHR48090">
    <property type="entry name" value="UNDECAPRENYL-PHOSPHATE 4-DEOXY-4-FORMAMIDO-L-ARABINOSE TRANSFERASE-RELATED"/>
    <property type="match status" value="1"/>
</dbReference>
<keyword evidence="3" id="KW-0328">Glycosyltransferase</keyword>
<keyword evidence="12" id="KW-1185">Reference proteome</keyword>
<name>A0A1I3YPC6_HALDA</name>
<dbReference type="InterPro" id="IPR050256">
    <property type="entry name" value="Glycosyltransferase_2"/>
</dbReference>
<dbReference type="Gene3D" id="3.90.550.10">
    <property type="entry name" value="Spore Coat Polysaccharide Biosynthesis Protein SpsA, Chain A"/>
    <property type="match status" value="1"/>
</dbReference>
<dbReference type="GO" id="GO:0005886">
    <property type="term" value="C:plasma membrane"/>
    <property type="evidence" value="ECO:0007669"/>
    <property type="project" value="UniProtKB-SubCell"/>
</dbReference>
<dbReference type="GO" id="GO:0016757">
    <property type="term" value="F:glycosyltransferase activity"/>
    <property type="evidence" value="ECO:0007669"/>
    <property type="project" value="UniProtKB-KW"/>
</dbReference>
<keyword evidence="2" id="KW-1003">Cell membrane</keyword>
<keyword evidence="4 11" id="KW-0808">Transferase</keyword>
<evidence type="ECO:0000313" key="11">
    <source>
        <dbReference type="EMBL" id="SFK33682.1"/>
    </source>
</evidence>
<feature type="transmembrane region" description="Helical" evidence="9">
    <location>
        <begin position="230"/>
        <end position="251"/>
    </location>
</feature>
<evidence type="ECO:0000256" key="1">
    <source>
        <dbReference type="ARBA" id="ARBA00004651"/>
    </source>
</evidence>
<dbReference type="FunFam" id="3.90.550.10:FF:000079">
    <property type="entry name" value="Probable glycosyl transferase"/>
    <property type="match status" value="1"/>
</dbReference>
<evidence type="ECO:0000256" key="9">
    <source>
        <dbReference type="SAM" id="Phobius"/>
    </source>
</evidence>
<dbReference type="RefSeq" id="WP_075037753.1">
    <property type="nucleotide sequence ID" value="NZ_FOSB01000011.1"/>
</dbReference>
<evidence type="ECO:0000256" key="5">
    <source>
        <dbReference type="ARBA" id="ARBA00022692"/>
    </source>
</evidence>
<dbReference type="Pfam" id="PF00535">
    <property type="entry name" value="Glycos_transf_2"/>
    <property type="match status" value="1"/>
</dbReference>
<comment type="similarity">
    <text evidence="8">Belongs to the glycosyltransferase 2 family. GtrB subfamily.</text>
</comment>
<evidence type="ECO:0000259" key="10">
    <source>
        <dbReference type="Pfam" id="PF00535"/>
    </source>
</evidence>
<evidence type="ECO:0000256" key="8">
    <source>
        <dbReference type="ARBA" id="ARBA00038152"/>
    </source>
</evidence>
<dbReference type="EMBL" id="FOSB01000011">
    <property type="protein sequence ID" value="SFK33682.1"/>
    <property type="molecule type" value="Genomic_DNA"/>
</dbReference>
<dbReference type="InterPro" id="IPR029044">
    <property type="entry name" value="Nucleotide-diphossugar_trans"/>
</dbReference>
<feature type="domain" description="Glycosyltransferase 2-like" evidence="10">
    <location>
        <begin position="7"/>
        <end position="169"/>
    </location>
</feature>
<dbReference type="CDD" id="cd04187">
    <property type="entry name" value="DPM1_like_bac"/>
    <property type="match status" value="1"/>
</dbReference>
<evidence type="ECO:0000313" key="12">
    <source>
        <dbReference type="Proteomes" id="UP000183557"/>
    </source>
</evidence>
<dbReference type="OrthoDB" id="9807778at2"/>
<keyword evidence="6 9" id="KW-1133">Transmembrane helix</keyword>
<keyword evidence="5 9" id="KW-0812">Transmembrane</keyword>
<protein>
    <submittedName>
        <fullName evidence="11">Glycosyltransferase involved in cell wall bisynthesis</fullName>
    </submittedName>
</protein>
<feature type="transmembrane region" description="Helical" evidence="9">
    <location>
        <begin position="263"/>
        <end position="288"/>
    </location>
</feature>
<dbReference type="SUPFAM" id="SSF53448">
    <property type="entry name" value="Nucleotide-diphospho-sugar transferases"/>
    <property type="match status" value="1"/>
</dbReference>
<sequence>MNNLLVSVVIPAFNEGKNIGLLHEALQKEFAMLSCSWEVVFVNDGSSDDTLNNIHTLVDIYPEVKYVSFSRNFGKESALFAGLQHARGDAVIIMDADLQHPPELIPDLLEGYKEGYQQVVAKRNREGEAKSRSFLSSVYYKAVNRLIQVDLHDGEGDFRLLGRRALEAILTMSEGNRFSKGLFSWIGFEQKTVHYDNVERQNGHSQWSMKQLLEYGIEGIVSFNQRPLRFVMYTGLVIMALSLLYISFIFVMTLMRGVGEPGYFTIISSVLFLGGVQLVSLGVIGEYVGRIYMETKKRPHYLVQESNVERDSYEKVEQ</sequence>
<dbReference type="Proteomes" id="UP000183557">
    <property type="component" value="Unassembled WGS sequence"/>
</dbReference>
<evidence type="ECO:0000256" key="7">
    <source>
        <dbReference type="ARBA" id="ARBA00023136"/>
    </source>
</evidence>
<reference evidence="12" key="1">
    <citation type="submission" date="2016-10" db="EMBL/GenBank/DDBJ databases">
        <authorList>
            <person name="Varghese N."/>
            <person name="Submissions S."/>
        </authorList>
    </citation>
    <scope>NUCLEOTIDE SEQUENCE [LARGE SCALE GENOMIC DNA]</scope>
    <source>
        <strain evidence="12">CGMCC 1.3704</strain>
    </source>
</reference>
<accession>A0A1I3YPC6</accession>
<keyword evidence="7 9" id="KW-0472">Membrane</keyword>